<dbReference type="Pfam" id="PF08774">
    <property type="entry name" value="VRR_NUC"/>
    <property type="match status" value="1"/>
</dbReference>
<reference evidence="5" key="1">
    <citation type="journal article" date="2023" name="Antibiotics">
        <title>Prevalence and Molecular Characterization of Methicillin-Resistant Staphylococci (MRS) and Mammaliicocci (MRM) in Dromedary Camels from Algeria: First Detection of SCCmec-mecC Hybrid in Methicillin-Resistant Mammaliicoccus lentus.</title>
        <authorList>
            <person name="Belhout C."/>
            <person name="Boyen F."/>
            <person name="Vereecke N."/>
            <person name="Theuns S."/>
            <person name="Taibi N."/>
            <person name="Stegger M."/>
            <person name="de la Fe-Rodriguez P.Y."/>
            <person name="Bouayad L."/>
            <person name="Elgroud R."/>
            <person name="Butaye P."/>
        </authorList>
    </citation>
    <scope>NUCLEOTIDE SEQUENCE</scope>
    <source>
        <strain evidence="5">7048</strain>
    </source>
</reference>
<accession>A0AAX3W1S7</accession>
<dbReference type="GO" id="GO:0004518">
    <property type="term" value="F:nuclease activity"/>
    <property type="evidence" value="ECO:0007669"/>
    <property type="project" value="UniProtKB-KW"/>
</dbReference>
<dbReference type="Gene3D" id="3.40.1350.10">
    <property type="match status" value="1"/>
</dbReference>
<dbReference type="RefSeq" id="WP_282861796.1">
    <property type="nucleotide sequence ID" value="NZ_CP118848.1"/>
</dbReference>
<keyword evidence="3" id="KW-0378">Hydrolase</keyword>
<dbReference type="SMART" id="SM00990">
    <property type="entry name" value="VRR_NUC"/>
    <property type="match status" value="1"/>
</dbReference>
<dbReference type="InterPro" id="IPR014883">
    <property type="entry name" value="VRR_NUC"/>
</dbReference>
<comment type="cofactor">
    <cofactor evidence="1">
        <name>Mg(2+)</name>
        <dbReference type="ChEBI" id="CHEBI:18420"/>
    </cofactor>
</comment>
<evidence type="ECO:0000313" key="5">
    <source>
        <dbReference type="EMBL" id="WHI59026.1"/>
    </source>
</evidence>
<keyword evidence="2" id="KW-0540">Nuclease</keyword>
<dbReference type="InterPro" id="IPR011856">
    <property type="entry name" value="tRNA_endonuc-like_dom_sf"/>
</dbReference>
<dbReference type="GO" id="GO:0016788">
    <property type="term" value="F:hydrolase activity, acting on ester bonds"/>
    <property type="evidence" value="ECO:0007669"/>
    <property type="project" value="InterPro"/>
</dbReference>
<evidence type="ECO:0000256" key="1">
    <source>
        <dbReference type="ARBA" id="ARBA00001946"/>
    </source>
</evidence>
<evidence type="ECO:0000256" key="3">
    <source>
        <dbReference type="ARBA" id="ARBA00022801"/>
    </source>
</evidence>
<dbReference type="AlphaFoldDB" id="A0AAX3W1S7"/>
<dbReference type="Proteomes" id="UP001223261">
    <property type="component" value="Chromosome"/>
</dbReference>
<proteinExistence type="predicted"/>
<dbReference type="EMBL" id="CP118848">
    <property type="protein sequence ID" value="WHI59026.1"/>
    <property type="molecule type" value="Genomic_DNA"/>
</dbReference>
<evidence type="ECO:0000313" key="6">
    <source>
        <dbReference type="Proteomes" id="UP001223261"/>
    </source>
</evidence>
<organism evidence="5 6">
    <name type="scientific">Mammaliicoccus lentus</name>
    <name type="common">Staphylococcus lentus</name>
    <dbReference type="NCBI Taxonomy" id="42858"/>
    <lineage>
        <taxon>Bacteria</taxon>
        <taxon>Bacillati</taxon>
        <taxon>Bacillota</taxon>
        <taxon>Bacilli</taxon>
        <taxon>Bacillales</taxon>
        <taxon>Staphylococcaceae</taxon>
        <taxon>Mammaliicoccus</taxon>
    </lineage>
</organism>
<evidence type="ECO:0000256" key="2">
    <source>
        <dbReference type="ARBA" id="ARBA00022722"/>
    </source>
</evidence>
<feature type="domain" description="VRR-NUC" evidence="4">
    <location>
        <begin position="14"/>
        <end position="96"/>
    </location>
</feature>
<evidence type="ECO:0000259" key="4">
    <source>
        <dbReference type="SMART" id="SM00990"/>
    </source>
</evidence>
<sequence length="104" mass="12009">MEKSENLIQSEILIEVNKRGHRLWRTNAGKVTAKDNRIVKLMPKGYPDLTGFRKSDGKFIVIEVKNAKGRLRPEQIKFKEFIEKQPVIYGVARSAEEAIKIIEE</sequence>
<dbReference type="GO" id="GO:0003676">
    <property type="term" value="F:nucleic acid binding"/>
    <property type="evidence" value="ECO:0007669"/>
    <property type="project" value="InterPro"/>
</dbReference>
<name>A0AAX3W1S7_MAMLE</name>
<gene>
    <name evidence="5" type="ORF">PYH69_09680</name>
</gene>
<protein>
    <submittedName>
        <fullName evidence="5">VRR-NUC domain-containing protein</fullName>
    </submittedName>
</protein>